<evidence type="ECO:0000313" key="3">
    <source>
        <dbReference type="Proteomes" id="UP000298327"/>
    </source>
</evidence>
<reference evidence="2 3" key="1">
    <citation type="submission" date="2019-02" db="EMBL/GenBank/DDBJ databases">
        <title>Genome sequencing of the rare red list fungi Dentipellis fragilis.</title>
        <authorList>
            <person name="Buettner E."/>
            <person name="Kellner H."/>
        </authorList>
    </citation>
    <scope>NUCLEOTIDE SEQUENCE [LARGE SCALE GENOMIC DNA]</scope>
    <source>
        <strain evidence="2 3">DSM 105465</strain>
    </source>
</reference>
<organism evidence="2 3">
    <name type="scientific">Dentipellis fragilis</name>
    <dbReference type="NCBI Taxonomy" id="205917"/>
    <lineage>
        <taxon>Eukaryota</taxon>
        <taxon>Fungi</taxon>
        <taxon>Dikarya</taxon>
        <taxon>Basidiomycota</taxon>
        <taxon>Agaricomycotina</taxon>
        <taxon>Agaricomycetes</taxon>
        <taxon>Russulales</taxon>
        <taxon>Hericiaceae</taxon>
        <taxon>Dentipellis</taxon>
    </lineage>
</organism>
<feature type="region of interest" description="Disordered" evidence="1">
    <location>
        <begin position="91"/>
        <end position="120"/>
    </location>
</feature>
<evidence type="ECO:0000256" key="1">
    <source>
        <dbReference type="SAM" id="MobiDB-lite"/>
    </source>
</evidence>
<gene>
    <name evidence="2" type="ORF">EVG20_g8006</name>
</gene>
<evidence type="ECO:0000313" key="2">
    <source>
        <dbReference type="EMBL" id="TFY58839.1"/>
    </source>
</evidence>
<keyword evidence="3" id="KW-1185">Reference proteome</keyword>
<accession>A0A4Y9YD85</accession>
<sequence length="120" mass="13308">MPRDRHSRVGEKVCCSALLCAPSPGAQAAFYPLHQKTHVPADHRFLITRPWRNALSASSNASGSWASNPSEPHPKRVEFFRHSLFCHWRTGAGGSDPASTQHRPRTLRARPASDSFPLDI</sequence>
<protein>
    <submittedName>
        <fullName evidence="2">Uncharacterized protein</fullName>
    </submittedName>
</protein>
<comment type="caution">
    <text evidence="2">The sequence shown here is derived from an EMBL/GenBank/DDBJ whole genome shotgun (WGS) entry which is preliminary data.</text>
</comment>
<proteinExistence type="predicted"/>
<dbReference type="AlphaFoldDB" id="A0A4Y9YD85"/>
<dbReference type="Proteomes" id="UP000298327">
    <property type="component" value="Unassembled WGS sequence"/>
</dbReference>
<name>A0A4Y9YD85_9AGAM</name>
<dbReference type="EMBL" id="SEOQ01000656">
    <property type="protein sequence ID" value="TFY58839.1"/>
    <property type="molecule type" value="Genomic_DNA"/>
</dbReference>